<dbReference type="GO" id="GO:0006386">
    <property type="term" value="P:termination of RNA polymerase III transcription"/>
    <property type="evidence" value="ECO:0007669"/>
    <property type="project" value="EnsemblFungi"/>
</dbReference>
<sequence length="248" mass="27968">MSFGRGRGGGGNNPTRNLPFGLGFNDVGVNETTEFPSIPLPVNNPVNSRERSLAITYIKFGQTVKDGPFYTGSLSLAVDDSAEGNNKNSNGKKKKQSLIEEEGHMDGIERYSDRYLKKRKIGTSIDEHPYHLEVFPRELYNVMGIDKKKLLVISEFNNKDDIFTGGKQDENAGLSMIEKWKQLAEDEDDDNDEENEKNKENAGGDEDVDEDFEEEEDDDDDYNAEKYFNDGDDDEYGDEEDMGDEPAF</sequence>
<dbReference type="eggNOG" id="ENOG502RZ0V">
    <property type="taxonomic scope" value="Eukaryota"/>
</dbReference>
<evidence type="ECO:0000256" key="3">
    <source>
        <dbReference type="ARBA" id="ARBA00023242"/>
    </source>
</evidence>
<feature type="region of interest" description="Disordered" evidence="5">
    <location>
        <begin position="183"/>
        <end position="248"/>
    </location>
</feature>
<organism evidence="6 7">
    <name type="scientific">Zygosaccharomyces rouxii</name>
    <dbReference type="NCBI Taxonomy" id="4956"/>
    <lineage>
        <taxon>Eukaryota</taxon>
        <taxon>Fungi</taxon>
        <taxon>Dikarya</taxon>
        <taxon>Ascomycota</taxon>
        <taxon>Saccharomycotina</taxon>
        <taxon>Saccharomycetes</taxon>
        <taxon>Saccharomycetales</taxon>
        <taxon>Saccharomycetaceae</taxon>
        <taxon>Zygosaccharomyces</taxon>
    </lineage>
</organism>
<dbReference type="PANTHER" id="PTHR15367:SF2">
    <property type="entry name" value="DNA-DIRECTED RNA POLYMERASE III SUBUNIT"/>
    <property type="match status" value="1"/>
</dbReference>
<gene>
    <name evidence="6" type="ORF">ZYGR_0Z02400</name>
</gene>
<dbReference type="GO" id="GO:0005666">
    <property type="term" value="C:RNA polymerase III complex"/>
    <property type="evidence" value="ECO:0007669"/>
    <property type="project" value="UniProtKB-UniRule"/>
</dbReference>
<keyword evidence="3 4" id="KW-0539">Nucleus</keyword>
<feature type="compositionally biased region" description="Acidic residues" evidence="5">
    <location>
        <begin position="230"/>
        <end position="248"/>
    </location>
</feature>
<evidence type="ECO:0000313" key="7">
    <source>
        <dbReference type="Proteomes" id="UP000187013"/>
    </source>
</evidence>
<comment type="similarity">
    <text evidence="2 4">Belongs to the eukaryotic RPC7 RNA polymerase subunit family.</text>
</comment>
<feature type="region of interest" description="Disordered" evidence="5">
    <location>
        <begin position="1"/>
        <end position="20"/>
    </location>
</feature>
<comment type="subunit">
    <text evidence="4">Component of the RNA polymerase III (Pol III) complex.</text>
</comment>
<dbReference type="OMA" id="ADPYENT"/>
<accession>A0A1Q3A565</accession>
<evidence type="ECO:0000313" key="6">
    <source>
        <dbReference type="EMBL" id="GAV50817.1"/>
    </source>
</evidence>
<dbReference type="Proteomes" id="UP000187013">
    <property type="component" value="Unassembled WGS sequence"/>
</dbReference>
<evidence type="ECO:0000256" key="4">
    <source>
        <dbReference type="PIRNR" id="PIRNR000777"/>
    </source>
</evidence>
<dbReference type="OrthoDB" id="5377312at2759"/>
<dbReference type="AlphaFoldDB" id="A0A1Q3A565"/>
<dbReference type="PANTHER" id="PTHR15367">
    <property type="entry name" value="DNA-DIRECTED RNA POLYMERASE III"/>
    <property type="match status" value="1"/>
</dbReference>
<dbReference type="GO" id="GO:0042797">
    <property type="term" value="P:tRNA transcription by RNA polymerase III"/>
    <property type="evidence" value="ECO:0007669"/>
    <property type="project" value="EnsemblFungi"/>
</dbReference>
<dbReference type="PIRSF" id="PIRSF000777">
    <property type="entry name" value="RNA_polIII_C31"/>
    <property type="match status" value="1"/>
</dbReference>
<dbReference type="EMBL" id="BDGX01000026">
    <property type="protein sequence ID" value="GAV50817.1"/>
    <property type="molecule type" value="Genomic_DNA"/>
</dbReference>
<name>A0A1Q3A565_ZYGRO</name>
<protein>
    <recommendedName>
        <fullName evidence="4">DNA-directed RNA polymerase III subunit</fullName>
    </recommendedName>
</protein>
<comment type="caution">
    <text evidence="6">The sequence shown here is derived from an EMBL/GenBank/DDBJ whole genome shotgun (WGS) entry which is preliminary data.</text>
</comment>
<feature type="compositionally biased region" description="Acidic residues" evidence="5">
    <location>
        <begin position="185"/>
        <end position="195"/>
    </location>
</feature>
<evidence type="ECO:0000256" key="2">
    <source>
        <dbReference type="ARBA" id="ARBA00008352"/>
    </source>
</evidence>
<dbReference type="Pfam" id="PF11705">
    <property type="entry name" value="RNA_pol_3_Rpc31"/>
    <property type="match status" value="1"/>
</dbReference>
<comment type="function">
    <text evidence="4">DNA-dependent RNA polymerase catalyzes the transcription of DNA into RNA using the four ribonucleoside triphosphates as substrates. Specific peripheric component of RNA polymerase III which synthesizes small RNAs, such as 5S rRNA and tRNAs.</text>
</comment>
<dbReference type="GO" id="GO:0006384">
    <property type="term" value="P:transcription initiation at RNA polymerase III promoter"/>
    <property type="evidence" value="ECO:0007669"/>
    <property type="project" value="EnsemblFungi"/>
</dbReference>
<evidence type="ECO:0000256" key="5">
    <source>
        <dbReference type="SAM" id="MobiDB-lite"/>
    </source>
</evidence>
<feature type="compositionally biased region" description="Acidic residues" evidence="5">
    <location>
        <begin position="203"/>
        <end position="222"/>
    </location>
</feature>
<proteinExistence type="inferred from homology"/>
<dbReference type="InterPro" id="IPR024661">
    <property type="entry name" value="RNA_pol_III_Rpc31"/>
</dbReference>
<dbReference type="GO" id="GO:0003899">
    <property type="term" value="F:DNA-directed RNA polymerase activity"/>
    <property type="evidence" value="ECO:0007669"/>
    <property type="project" value="EnsemblFungi"/>
</dbReference>
<comment type="subcellular location">
    <subcellularLocation>
        <location evidence="1 4">Nucleus</location>
    </subcellularLocation>
</comment>
<reference evidence="6 7" key="1">
    <citation type="submission" date="2016-08" db="EMBL/GenBank/DDBJ databases">
        <title>Draft genome sequence of allopolyploid Zygosaccharomyces rouxii.</title>
        <authorList>
            <person name="Watanabe J."/>
            <person name="Uehara K."/>
            <person name="Mogi Y."/>
            <person name="Tsukioka Y."/>
        </authorList>
    </citation>
    <scope>NUCLEOTIDE SEQUENCE [LARGE SCALE GENOMIC DNA]</scope>
    <source>
        <strain evidence="6 7">NBRC 110957</strain>
    </source>
</reference>
<evidence type="ECO:0000256" key="1">
    <source>
        <dbReference type="ARBA" id="ARBA00004123"/>
    </source>
</evidence>
<feature type="compositionally biased region" description="Gly residues" evidence="5">
    <location>
        <begin position="1"/>
        <end position="12"/>
    </location>
</feature>
<feature type="region of interest" description="Disordered" evidence="5">
    <location>
        <begin position="80"/>
        <end position="101"/>
    </location>
</feature>